<dbReference type="SMART" id="SM00388">
    <property type="entry name" value="HisKA"/>
    <property type="match status" value="1"/>
</dbReference>
<comment type="caution">
    <text evidence="9">The sequence shown here is derived from an EMBL/GenBank/DDBJ whole genome shotgun (WGS) entry which is preliminary data.</text>
</comment>
<dbReference type="AlphaFoldDB" id="A0AAE3K8H8"/>
<dbReference type="SUPFAM" id="SSF47384">
    <property type="entry name" value="Homodimeric domain of signal transducing histidine kinase"/>
    <property type="match status" value="1"/>
</dbReference>
<dbReference type="CDD" id="cd00082">
    <property type="entry name" value="HisKA"/>
    <property type="match status" value="1"/>
</dbReference>
<dbReference type="InterPro" id="IPR036097">
    <property type="entry name" value="HisK_dim/P_sf"/>
</dbReference>
<feature type="transmembrane region" description="Helical" evidence="7">
    <location>
        <begin position="7"/>
        <end position="26"/>
    </location>
</feature>
<evidence type="ECO:0000256" key="3">
    <source>
        <dbReference type="ARBA" id="ARBA00022553"/>
    </source>
</evidence>
<feature type="transmembrane region" description="Helical" evidence="7">
    <location>
        <begin position="70"/>
        <end position="91"/>
    </location>
</feature>
<dbReference type="EC" id="2.7.13.3" evidence="2"/>
<evidence type="ECO:0000259" key="8">
    <source>
        <dbReference type="PROSITE" id="PS50109"/>
    </source>
</evidence>
<feature type="transmembrane region" description="Helical" evidence="7">
    <location>
        <begin position="38"/>
        <end position="58"/>
    </location>
</feature>
<keyword evidence="10" id="KW-1185">Reference proteome</keyword>
<evidence type="ECO:0000313" key="9">
    <source>
        <dbReference type="EMBL" id="MCL9817332.1"/>
    </source>
</evidence>
<feature type="domain" description="Histidine kinase" evidence="8">
    <location>
        <begin position="150"/>
        <end position="347"/>
    </location>
</feature>
<dbReference type="Gene3D" id="3.30.565.10">
    <property type="entry name" value="Histidine kinase-like ATPase, C-terminal domain"/>
    <property type="match status" value="1"/>
</dbReference>
<dbReference type="InterPro" id="IPR036890">
    <property type="entry name" value="HATPase_C_sf"/>
</dbReference>
<evidence type="ECO:0000256" key="6">
    <source>
        <dbReference type="ARBA" id="ARBA00023012"/>
    </source>
</evidence>
<dbReference type="Pfam" id="PF02518">
    <property type="entry name" value="HATPase_c"/>
    <property type="match status" value="1"/>
</dbReference>
<dbReference type="PROSITE" id="PS50109">
    <property type="entry name" value="HIS_KIN"/>
    <property type="match status" value="1"/>
</dbReference>
<organism evidence="9 10">
    <name type="scientific">Natronocalculus amylovorans</name>
    <dbReference type="NCBI Taxonomy" id="2917812"/>
    <lineage>
        <taxon>Archaea</taxon>
        <taxon>Methanobacteriati</taxon>
        <taxon>Methanobacteriota</taxon>
        <taxon>Stenosarchaea group</taxon>
        <taxon>Halobacteria</taxon>
        <taxon>Halobacteriales</taxon>
        <taxon>Haloferacaceae</taxon>
        <taxon>Natronocalculus</taxon>
    </lineage>
</organism>
<gene>
    <name evidence="9" type="ORF">AArcSt2_10300</name>
</gene>
<dbReference type="RefSeq" id="WP_250584381.1">
    <property type="nucleotide sequence ID" value="NZ_JAKRVX010000003.1"/>
</dbReference>
<evidence type="ECO:0000256" key="5">
    <source>
        <dbReference type="ARBA" id="ARBA00022777"/>
    </source>
</evidence>
<dbReference type="InterPro" id="IPR003661">
    <property type="entry name" value="HisK_dim/P_dom"/>
</dbReference>
<evidence type="ECO:0000256" key="4">
    <source>
        <dbReference type="ARBA" id="ARBA00022679"/>
    </source>
</evidence>
<dbReference type="InterPro" id="IPR003594">
    <property type="entry name" value="HATPase_dom"/>
</dbReference>
<dbReference type="InterPro" id="IPR004358">
    <property type="entry name" value="Sig_transdc_His_kin-like_C"/>
</dbReference>
<keyword evidence="7" id="KW-1133">Transmembrane helix</keyword>
<accession>A0AAE3K8H8</accession>
<proteinExistence type="predicted"/>
<dbReference type="GO" id="GO:0000155">
    <property type="term" value="F:phosphorelay sensor kinase activity"/>
    <property type="evidence" value="ECO:0007669"/>
    <property type="project" value="InterPro"/>
</dbReference>
<dbReference type="EMBL" id="JAKRVX010000003">
    <property type="protein sequence ID" value="MCL9817332.1"/>
    <property type="molecule type" value="Genomic_DNA"/>
</dbReference>
<dbReference type="InterPro" id="IPR050736">
    <property type="entry name" value="Sensor_HK_Regulatory"/>
</dbReference>
<keyword evidence="5 9" id="KW-0418">Kinase</keyword>
<comment type="catalytic activity">
    <reaction evidence="1">
        <text>ATP + protein L-histidine = ADP + protein N-phospho-L-histidine.</text>
        <dbReference type="EC" id="2.7.13.3"/>
    </reaction>
</comment>
<evidence type="ECO:0000256" key="2">
    <source>
        <dbReference type="ARBA" id="ARBA00012438"/>
    </source>
</evidence>
<dbReference type="PANTHER" id="PTHR43711:SF1">
    <property type="entry name" value="HISTIDINE KINASE 1"/>
    <property type="match status" value="1"/>
</dbReference>
<dbReference type="SUPFAM" id="SSF55874">
    <property type="entry name" value="ATPase domain of HSP90 chaperone/DNA topoisomerase II/histidine kinase"/>
    <property type="match status" value="1"/>
</dbReference>
<dbReference type="PANTHER" id="PTHR43711">
    <property type="entry name" value="TWO-COMPONENT HISTIDINE KINASE"/>
    <property type="match status" value="1"/>
</dbReference>
<keyword evidence="7" id="KW-0812">Transmembrane</keyword>
<keyword evidence="3" id="KW-0597">Phosphoprotein</keyword>
<protein>
    <recommendedName>
        <fullName evidence="2">histidine kinase</fullName>
        <ecNumber evidence="2">2.7.13.3</ecNumber>
    </recommendedName>
</protein>
<dbReference type="SMART" id="SM00387">
    <property type="entry name" value="HATPase_c"/>
    <property type="match status" value="1"/>
</dbReference>
<reference evidence="9" key="2">
    <citation type="submission" date="2022-02" db="EMBL/GenBank/DDBJ databases">
        <authorList>
            <person name="Elcheninov A.G."/>
            <person name="Sorokin D.Y."/>
            <person name="Kublanov I.V."/>
        </authorList>
    </citation>
    <scope>NUCLEOTIDE SEQUENCE</scope>
    <source>
        <strain evidence="9">AArc-St2</strain>
    </source>
</reference>
<dbReference type="Proteomes" id="UP001203207">
    <property type="component" value="Unassembled WGS sequence"/>
</dbReference>
<dbReference type="InterPro" id="IPR005467">
    <property type="entry name" value="His_kinase_dom"/>
</dbReference>
<keyword evidence="7" id="KW-0472">Membrane</keyword>
<dbReference type="Gene3D" id="1.10.287.130">
    <property type="match status" value="1"/>
</dbReference>
<dbReference type="Pfam" id="PF00512">
    <property type="entry name" value="HisKA"/>
    <property type="match status" value="1"/>
</dbReference>
<evidence type="ECO:0000313" key="10">
    <source>
        <dbReference type="Proteomes" id="UP001203207"/>
    </source>
</evidence>
<keyword evidence="6" id="KW-0902">Two-component regulatory system</keyword>
<keyword evidence="4" id="KW-0808">Transferase</keyword>
<dbReference type="PRINTS" id="PR00344">
    <property type="entry name" value="BCTRLSENSOR"/>
</dbReference>
<sequence>MTKSQSAAIVSAIGLLTGSITIFTLLTDPSDQVVTLLVRSFLPLCFSTILVGAGWWMHTQGLSQTVTKRILLWLFVVGSLMMAFEFATILFQQAEGVVLADRIATVHNGFVRGAVIGVAIGLYDGQRMITEQREKQLQRQNDRLDTFASTVSHDLRNPLTVAKGNLELLRMDVKNHDTLFSEIETAHNRAEEIIEDALTLARDGAIITNAEPLELDAVSTAAWDSIDAPNATLSIVETTTIDGDRARILRLFENCLRNAVEHGGAAVSITVGTLPTEDGFYISDSGPGIDPETGEDVFEQGYTTNEEGSGLGLAIVQTIAEAHGWTVRLRESTAGGARFEFVTEGSTEPIEAKAS</sequence>
<evidence type="ECO:0000256" key="1">
    <source>
        <dbReference type="ARBA" id="ARBA00000085"/>
    </source>
</evidence>
<name>A0AAE3K8H8_9EURY</name>
<reference evidence="9" key="1">
    <citation type="journal article" date="2022" name="Syst. Appl. Microbiol.">
        <title>Natronocalculus amylovorans gen. nov., sp. nov., and Natranaeroarchaeum aerophilus sp. nov., dominant culturable amylolytic natronoarchaea from hypersaline soda lakes in southwestern Siberia.</title>
        <authorList>
            <person name="Sorokin D.Y."/>
            <person name="Elcheninov A.G."/>
            <person name="Khizhniak T.V."/>
            <person name="Koenen M."/>
            <person name="Bale N.J."/>
            <person name="Damste J.S.S."/>
            <person name="Kublanov I.V."/>
        </authorList>
    </citation>
    <scope>NUCLEOTIDE SEQUENCE</scope>
    <source>
        <strain evidence="9">AArc-St2</strain>
    </source>
</reference>
<evidence type="ECO:0000256" key="7">
    <source>
        <dbReference type="SAM" id="Phobius"/>
    </source>
</evidence>